<dbReference type="HOGENOM" id="CLU_123847_0_0_4"/>
<dbReference type="STRING" id="267212.GCA_001063965_00180"/>
<reference evidence="3 4" key="1">
    <citation type="submission" date="2011-02" db="EMBL/GenBank/DDBJ databases">
        <authorList>
            <person name="Muzny D."/>
            <person name="Qin X."/>
            <person name="Deng J."/>
            <person name="Jiang H."/>
            <person name="Liu Y."/>
            <person name="Qu J."/>
            <person name="Song X.-Z."/>
            <person name="Zhang L."/>
            <person name="Thornton R."/>
            <person name="Coyle M."/>
            <person name="Francisco L."/>
            <person name="Jackson L."/>
            <person name="Javaid M."/>
            <person name="Korchina V."/>
            <person name="Kovar C."/>
            <person name="Mata R."/>
            <person name="Mathew T."/>
            <person name="Ngo R."/>
            <person name="Nguyen L."/>
            <person name="Nguyen N."/>
            <person name="Okwuonu G."/>
            <person name="Ongeri F."/>
            <person name="Pham C."/>
            <person name="Simmons D."/>
            <person name="Wilczek-Boney K."/>
            <person name="Hale W."/>
            <person name="Jakkamsetti A."/>
            <person name="Pham P."/>
            <person name="Ruth R."/>
            <person name="San Lucas F."/>
            <person name="Warren J."/>
            <person name="Zhang J."/>
            <person name="Zhao Z."/>
            <person name="Zhou C."/>
            <person name="Zhu D."/>
            <person name="Lee S."/>
            <person name="Bess C."/>
            <person name="Blankenburg K."/>
            <person name="Forbes L."/>
            <person name="Fu Q."/>
            <person name="Gubbala S."/>
            <person name="Hirani K."/>
            <person name="Jayaseelan J.C."/>
            <person name="Lara F."/>
            <person name="Munidasa M."/>
            <person name="Palculict T."/>
            <person name="Patil S."/>
            <person name="Pu L.-L."/>
            <person name="Saada N."/>
            <person name="Tang L."/>
            <person name="Weissenberger G."/>
            <person name="Zhu Y."/>
            <person name="Hemphill L."/>
            <person name="Shang Y."/>
            <person name="Youmans B."/>
            <person name="Ayvaz T."/>
            <person name="Ross M."/>
            <person name="Santibanez J."/>
            <person name="Aqrawi P."/>
            <person name="Gross S."/>
            <person name="Joshi V."/>
            <person name="Fowler G."/>
            <person name="Nazareth L."/>
            <person name="Reid J."/>
            <person name="Worley K."/>
            <person name="Petrosino J."/>
            <person name="Highlander S."/>
            <person name="Gibbs R."/>
        </authorList>
    </citation>
    <scope>NUCLEOTIDE SEQUENCE [LARGE SCALE GENOMIC DNA]</scope>
    <source>
        <strain evidence="3 4">ATCC BAA-1200</strain>
    </source>
</reference>
<name>F2BED0_9NEIS</name>
<evidence type="ECO:0000256" key="1">
    <source>
        <dbReference type="SAM" id="SignalP"/>
    </source>
</evidence>
<evidence type="ECO:0000313" key="3">
    <source>
        <dbReference type="EMBL" id="EGF10211.1"/>
    </source>
</evidence>
<dbReference type="OrthoDB" id="490569at2"/>
<proteinExistence type="predicted"/>
<sequence length="182" mass="20389">MKILTAALLCCACTAAFAAPPTDASLEKLMRVQHIDDMWQDMSATIPDMAKQIIADNGAMRATLENVPESKKARFAQITEQFLRDTAADTATPEFRGRLKKIVMQEMKTTYTQEEVGAMTAFFDTPVGQSLIRKQAAFTRKIMPAVIKETQALTEKRTRAYIRELERLACEPAKPQKSQKSK</sequence>
<dbReference type="InterPro" id="IPR018637">
    <property type="entry name" value="DUF2059"/>
</dbReference>
<comment type="caution">
    <text evidence="3">The sequence shown here is derived from an EMBL/GenBank/DDBJ whole genome shotgun (WGS) entry which is preliminary data.</text>
</comment>
<dbReference type="Pfam" id="PF09832">
    <property type="entry name" value="DUF2059"/>
    <property type="match status" value="1"/>
</dbReference>
<dbReference type="Proteomes" id="UP000004105">
    <property type="component" value="Unassembled WGS sequence"/>
</dbReference>
<feature type="domain" description="DUF2059" evidence="2">
    <location>
        <begin position="109"/>
        <end position="153"/>
    </location>
</feature>
<accession>F2BED0</accession>
<keyword evidence="1" id="KW-0732">Signal</keyword>
<feature type="signal peptide" evidence="1">
    <location>
        <begin position="1"/>
        <end position="18"/>
    </location>
</feature>
<dbReference type="AlphaFoldDB" id="F2BED0"/>
<evidence type="ECO:0000313" key="4">
    <source>
        <dbReference type="Proteomes" id="UP000004105"/>
    </source>
</evidence>
<organism evidence="3 4">
    <name type="scientific">Neisseria bacilliformis ATCC BAA-1200</name>
    <dbReference type="NCBI Taxonomy" id="888742"/>
    <lineage>
        <taxon>Bacteria</taxon>
        <taxon>Pseudomonadati</taxon>
        <taxon>Pseudomonadota</taxon>
        <taxon>Betaproteobacteria</taxon>
        <taxon>Neisseriales</taxon>
        <taxon>Neisseriaceae</taxon>
        <taxon>Neisseria</taxon>
    </lineage>
</organism>
<keyword evidence="4" id="KW-1185">Reference proteome</keyword>
<protein>
    <recommendedName>
        <fullName evidence="2">DUF2059 domain-containing protein</fullName>
    </recommendedName>
</protein>
<dbReference type="EMBL" id="AFAY01000044">
    <property type="protein sequence ID" value="EGF10211.1"/>
    <property type="molecule type" value="Genomic_DNA"/>
</dbReference>
<dbReference type="RefSeq" id="WP_007343092.1">
    <property type="nucleotide sequence ID" value="NZ_GL878494.1"/>
</dbReference>
<feature type="chain" id="PRO_5003279332" description="DUF2059 domain-containing protein" evidence="1">
    <location>
        <begin position="19"/>
        <end position="182"/>
    </location>
</feature>
<gene>
    <name evidence="3" type="ORF">HMPREF9123_2086</name>
</gene>
<evidence type="ECO:0000259" key="2">
    <source>
        <dbReference type="Pfam" id="PF09832"/>
    </source>
</evidence>